<feature type="binding site" evidence="9">
    <location>
        <position position="175"/>
    </location>
    <ligand>
        <name>phosphoenolpyruvate</name>
        <dbReference type="ChEBI" id="CHEBI:58702"/>
    </ligand>
</feature>
<comment type="function">
    <text evidence="1 9">Catalyzes the transfer of the enolpyruvyl moiety of phosphoenolpyruvate (PEP) to the 5-hydroxyl of shikimate-3-phosphate (S3P) to produce enolpyruvyl shikimate-3-phosphate and inorganic phosphate.</text>
</comment>
<dbReference type="HAMAP" id="MF_00210">
    <property type="entry name" value="EPSP_synth"/>
    <property type="match status" value="1"/>
</dbReference>
<dbReference type="RefSeq" id="WP_029133772.1">
    <property type="nucleotide sequence ID" value="NZ_PKUN01000005.1"/>
</dbReference>
<reference evidence="11 12" key="1">
    <citation type="submission" date="2017-11" db="EMBL/GenBank/DDBJ databases">
        <title>Genome-resolved metagenomics identifies genetic mobility, metabolic interactions, and unexpected diversity in perchlorate-reducing communities.</title>
        <authorList>
            <person name="Barnum T.P."/>
            <person name="Figueroa I.A."/>
            <person name="Carlstrom C.I."/>
            <person name="Lucas L.N."/>
            <person name="Engelbrektson A.L."/>
            <person name="Coates J.D."/>
        </authorList>
    </citation>
    <scope>NUCLEOTIDE SEQUENCE [LARGE SCALE GENOMIC DNA]</scope>
    <source>
        <strain evidence="11">BM301</strain>
    </source>
</reference>
<dbReference type="STRING" id="1111735.GCA_000428045_01061"/>
<feature type="binding site" evidence="9">
    <location>
        <position position="352"/>
    </location>
    <ligand>
        <name>phosphoenolpyruvate</name>
        <dbReference type="ChEBI" id="CHEBI:58702"/>
    </ligand>
</feature>
<dbReference type="GO" id="GO:0009073">
    <property type="term" value="P:aromatic amino acid family biosynthetic process"/>
    <property type="evidence" value="ECO:0007669"/>
    <property type="project" value="UniProtKB-KW"/>
</dbReference>
<evidence type="ECO:0000256" key="8">
    <source>
        <dbReference type="ARBA" id="ARBA00044633"/>
    </source>
</evidence>
<dbReference type="InterPro" id="IPR001986">
    <property type="entry name" value="Enolpyruvate_Tfrase_dom"/>
</dbReference>
<dbReference type="FunFam" id="3.65.10.10:FF:000005">
    <property type="entry name" value="3-phosphoshikimate 1-carboxyvinyltransferase"/>
    <property type="match status" value="1"/>
</dbReference>
<feature type="domain" description="Enolpyruvate transferase" evidence="10">
    <location>
        <begin position="12"/>
        <end position="426"/>
    </location>
</feature>
<proteinExistence type="inferred from homology"/>
<comment type="subunit">
    <text evidence="9">Monomer.</text>
</comment>
<evidence type="ECO:0000256" key="5">
    <source>
        <dbReference type="ARBA" id="ARBA00022605"/>
    </source>
</evidence>
<dbReference type="EMBL" id="PKUN01000005">
    <property type="protein sequence ID" value="PLX62455.1"/>
    <property type="molecule type" value="Genomic_DNA"/>
</dbReference>
<dbReference type="GO" id="GO:0008652">
    <property type="term" value="P:amino acid biosynthetic process"/>
    <property type="evidence" value="ECO:0007669"/>
    <property type="project" value="UniProtKB-KW"/>
</dbReference>
<accession>A0A2N6CYM5</accession>
<keyword evidence="7 9" id="KW-0057">Aromatic amino acid biosynthesis</keyword>
<feature type="binding site" evidence="9">
    <location>
        <position position="128"/>
    </location>
    <ligand>
        <name>phosphoenolpyruvate</name>
        <dbReference type="ChEBI" id="CHEBI:58702"/>
    </ligand>
</feature>
<dbReference type="InterPro" id="IPR036968">
    <property type="entry name" value="Enolpyruvate_Tfrase_sf"/>
</dbReference>
<feature type="binding site" evidence="9">
    <location>
        <position position="27"/>
    </location>
    <ligand>
        <name>phosphoenolpyruvate</name>
        <dbReference type="ChEBI" id="CHEBI:58702"/>
    </ligand>
</feature>
<keyword evidence="5 9" id="KW-0028">Amino-acid biosynthesis</keyword>
<dbReference type="GO" id="GO:0009423">
    <property type="term" value="P:chorismate biosynthetic process"/>
    <property type="evidence" value="ECO:0007669"/>
    <property type="project" value="UniProtKB-UniRule"/>
</dbReference>
<dbReference type="SUPFAM" id="SSF55205">
    <property type="entry name" value="EPT/RTPC-like"/>
    <property type="match status" value="1"/>
</dbReference>
<dbReference type="GO" id="GO:0003866">
    <property type="term" value="F:3-phosphoshikimate 1-carboxyvinyltransferase activity"/>
    <property type="evidence" value="ECO:0007669"/>
    <property type="project" value="UniProtKB-UniRule"/>
</dbReference>
<dbReference type="InterPro" id="IPR013792">
    <property type="entry name" value="RNA3'P_cycl/enolpyr_Trfase_a/b"/>
</dbReference>
<comment type="subcellular location">
    <subcellularLocation>
        <location evidence="9">Cytoplasm</location>
    </subcellularLocation>
</comment>
<evidence type="ECO:0000256" key="4">
    <source>
        <dbReference type="ARBA" id="ARBA00022490"/>
    </source>
</evidence>
<keyword evidence="4 9" id="KW-0963">Cytoplasm</keyword>
<name>A0A2N6CYM5_9GAMM</name>
<evidence type="ECO:0000256" key="7">
    <source>
        <dbReference type="ARBA" id="ARBA00023141"/>
    </source>
</evidence>
<dbReference type="PANTHER" id="PTHR21090">
    <property type="entry name" value="AROM/DEHYDROQUINATE SYNTHASE"/>
    <property type="match status" value="1"/>
</dbReference>
<comment type="similarity">
    <text evidence="3 9">Belongs to the EPSP synthase family.</text>
</comment>
<dbReference type="NCBIfam" id="TIGR01356">
    <property type="entry name" value="aroA"/>
    <property type="match status" value="1"/>
</dbReference>
<dbReference type="EC" id="2.5.1.19" evidence="9"/>
<evidence type="ECO:0000256" key="1">
    <source>
        <dbReference type="ARBA" id="ARBA00002174"/>
    </source>
</evidence>
<evidence type="ECO:0000313" key="12">
    <source>
        <dbReference type="Proteomes" id="UP000235015"/>
    </source>
</evidence>
<evidence type="ECO:0000256" key="9">
    <source>
        <dbReference type="HAMAP-Rule" id="MF_00210"/>
    </source>
</evidence>
<sequence length="441" mass="45691">MSSAKNLIFHVRPGGCLTGTLRVPGDKSISHRSIMLGSLAEGTTQITGFLEGEDSLATLQAFRALGVEIAGPVDGKVTIQGVGMHGLKAPSGPLDLGNSGTSMRLLAGLLAGQGLELTLVGDSSLSSRPMRRVTDPLRAMGARVETTEQGTAPLVIHPVDHLNGIDYALPVASAQIKSCLLLAGLYAKGTTRVTEPAPTRDHTERMLSGFGYPVQRVGATASLNGGGKLTACDIDIPADISSAAFFLVGASIAPGSDILLEHVGINPTREGVINILRLMGADIEVLNQRDVGGEPVADLRVRSADLHGIRIPVDQVPLAIDEFPALFVAAACARGETVLTGAEELRVKESDRIQVMADGLASLGVDATPTPDGIVIQGGSIQGGRVGSHGDHRIAMAFAMAALRAEGKILIDDCSNVNTSFPGFVRLAGSVGLAIDSEEEN</sequence>
<feature type="binding site" evidence="9">
    <location>
        <position position="175"/>
    </location>
    <ligand>
        <name>3-phosphoshikimate</name>
        <dbReference type="ChEBI" id="CHEBI:145989"/>
    </ligand>
</feature>
<dbReference type="CDD" id="cd01556">
    <property type="entry name" value="EPSP_synthase"/>
    <property type="match status" value="1"/>
</dbReference>
<gene>
    <name evidence="9 11" type="primary">aroA</name>
    <name evidence="11" type="ORF">C0630_06365</name>
</gene>
<dbReference type="InterPro" id="IPR006264">
    <property type="entry name" value="EPSP_synthase"/>
</dbReference>
<dbReference type="FunFam" id="3.65.10.10:FF:000006">
    <property type="entry name" value="3-phosphoshikimate 1-carboxyvinyltransferase"/>
    <property type="match status" value="1"/>
</dbReference>
<comment type="pathway">
    <text evidence="2 9">Metabolic intermediate biosynthesis; chorismate biosynthesis; chorismate from D-erythrose 4-phosphate and phosphoenolpyruvate: step 6/7.</text>
</comment>
<evidence type="ECO:0000256" key="2">
    <source>
        <dbReference type="ARBA" id="ARBA00004811"/>
    </source>
</evidence>
<dbReference type="InterPro" id="IPR023193">
    <property type="entry name" value="EPSP_synthase_CS"/>
</dbReference>
<evidence type="ECO:0000256" key="6">
    <source>
        <dbReference type="ARBA" id="ARBA00022679"/>
    </source>
</evidence>
<feature type="binding site" evidence="9">
    <location>
        <position position="173"/>
    </location>
    <ligand>
        <name>3-phosphoshikimate</name>
        <dbReference type="ChEBI" id="CHEBI:145989"/>
    </ligand>
</feature>
<evidence type="ECO:0000313" key="11">
    <source>
        <dbReference type="EMBL" id="PLX62455.1"/>
    </source>
</evidence>
<keyword evidence="6 9" id="KW-0808">Transferase</keyword>
<feature type="binding site" evidence="9">
    <location>
        <position position="28"/>
    </location>
    <ligand>
        <name>3-phosphoshikimate</name>
        <dbReference type="ChEBI" id="CHEBI:145989"/>
    </ligand>
</feature>
<feature type="binding site" evidence="9">
    <location>
        <position position="100"/>
    </location>
    <ligand>
        <name>phosphoenolpyruvate</name>
        <dbReference type="ChEBI" id="CHEBI:58702"/>
    </ligand>
</feature>
<dbReference type="Proteomes" id="UP000235015">
    <property type="component" value="Unassembled WGS sequence"/>
</dbReference>
<feature type="active site" description="Proton acceptor" evidence="9">
    <location>
        <position position="321"/>
    </location>
</feature>
<feature type="binding site" evidence="9">
    <location>
        <position position="27"/>
    </location>
    <ligand>
        <name>3-phosphoshikimate</name>
        <dbReference type="ChEBI" id="CHEBI:145989"/>
    </ligand>
</feature>
<comment type="caution">
    <text evidence="9">Lacks conserved residue(s) required for the propagation of feature annotation.</text>
</comment>
<feature type="binding site" evidence="9">
    <location>
        <position position="32"/>
    </location>
    <ligand>
        <name>3-phosphoshikimate</name>
        <dbReference type="ChEBI" id="CHEBI:145989"/>
    </ligand>
</feature>
<feature type="binding site" evidence="9">
    <location>
        <position position="348"/>
    </location>
    <ligand>
        <name>3-phosphoshikimate</name>
        <dbReference type="ChEBI" id="CHEBI:145989"/>
    </ligand>
</feature>
<dbReference type="AlphaFoldDB" id="A0A2N6CYM5"/>
<feature type="binding site" evidence="9">
    <location>
        <position position="393"/>
    </location>
    <ligand>
        <name>phosphoenolpyruvate</name>
        <dbReference type="ChEBI" id="CHEBI:58702"/>
    </ligand>
</feature>
<feature type="binding site" evidence="9">
    <location>
        <position position="321"/>
    </location>
    <ligand>
        <name>3-phosphoshikimate</name>
        <dbReference type="ChEBI" id="CHEBI:145989"/>
    </ligand>
</feature>
<organism evidence="11 12">
    <name type="scientific">Sedimenticola selenatireducens</name>
    <dbReference type="NCBI Taxonomy" id="191960"/>
    <lineage>
        <taxon>Bacteria</taxon>
        <taxon>Pseudomonadati</taxon>
        <taxon>Pseudomonadota</taxon>
        <taxon>Gammaproteobacteria</taxon>
        <taxon>Chromatiales</taxon>
        <taxon>Sedimenticolaceae</taxon>
        <taxon>Sedimenticola</taxon>
    </lineage>
</organism>
<dbReference type="Pfam" id="PF00275">
    <property type="entry name" value="EPSP_synthase"/>
    <property type="match status" value="1"/>
</dbReference>
<dbReference type="UniPathway" id="UPA00053">
    <property type="reaction ID" value="UER00089"/>
</dbReference>
<comment type="caution">
    <text evidence="11">The sequence shown here is derived from an EMBL/GenBank/DDBJ whole genome shotgun (WGS) entry which is preliminary data.</text>
</comment>
<dbReference type="PROSITE" id="PS00885">
    <property type="entry name" value="EPSP_SYNTHASE_2"/>
    <property type="match status" value="1"/>
</dbReference>
<evidence type="ECO:0000256" key="3">
    <source>
        <dbReference type="ARBA" id="ARBA00009948"/>
    </source>
</evidence>
<protein>
    <recommendedName>
        <fullName evidence="9">3-phosphoshikimate 1-carboxyvinyltransferase</fullName>
        <ecNumber evidence="9">2.5.1.19</ecNumber>
    </recommendedName>
    <alternativeName>
        <fullName evidence="9">5-enolpyruvylshikimate-3-phosphate synthase</fullName>
        <shortName evidence="9">EPSP synthase</shortName>
        <shortName evidence="9">EPSPS</shortName>
    </alternativeName>
</protein>
<dbReference type="GO" id="GO:0005737">
    <property type="term" value="C:cytoplasm"/>
    <property type="evidence" value="ECO:0007669"/>
    <property type="project" value="UniProtKB-SubCell"/>
</dbReference>
<comment type="catalytic activity">
    <reaction evidence="8">
        <text>3-phosphoshikimate + phosphoenolpyruvate = 5-O-(1-carboxyvinyl)-3-phosphoshikimate + phosphate</text>
        <dbReference type="Rhea" id="RHEA:21256"/>
        <dbReference type="ChEBI" id="CHEBI:43474"/>
        <dbReference type="ChEBI" id="CHEBI:57701"/>
        <dbReference type="ChEBI" id="CHEBI:58702"/>
        <dbReference type="ChEBI" id="CHEBI:145989"/>
        <dbReference type="EC" id="2.5.1.19"/>
    </reaction>
    <physiologicalReaction direction="left-to-right" evidence="8">
        <dbReference type="Rhea" id="RHEA:21257"/>
    </physiologicalReaction>
</comment>
<evidence type="ECO:0000259" key="10">
    <source>
        <dbReference type="Pfam" id="PF00275"/>
    </source>
</evidence>
<dbReference type="Gene3D" id="3.65.10.10">
    <property type="entry name" value="Enolpyruvate transferase domain"/>
    <property type="match status" value="2"/>
</dbReference>
<dbReference type="PIRSF" id="PIRSF000505">
    <property type="entry name" value="EPSPS"/>
    <property type="match status" value="1"/>
</dbReference>
<dbReference type="PROSITE" id="PS00104">
    <property type="entry name" value="EPSP_SYNTHASE_1"/>
    <property type="match status" value="1"/>
</dbReference>
<dbReference type="PANTHER" id="PTHR21090:SF5">
    <property type="entry name" value="PENTAFUNCTIONAL AROM POLYPEPTIDE"/>
    <property type="match status" value="1"/>
</dbReference>